<evidence type="ECO:0000256" key="4">
    <source>
        <dbReference type="ARBA" id="ARBA00022475"/>
    </source>
</evidence>
<dbReference type="Proteomes" id="UP001301442">
    <property type="component" value="Chromosome"/>
</dbReference>
<proteinExistence type="inferred from homology"/>
<dbReference type="PANTHER" id="PTHR38831:SF1">
    <property type="entry name" value="TYPE II SECRETION SYSTEM PROTEIN K-RELATED"/>
    <property type="match status" value="1"/>
</dbReference>
<dbReference type="Gene3D" id="1.10.40.60">
    <property type="entry name" value="EpsJ-like"/>
    <property type="match status" value="1"/>
</dbReference>
<keyword evidence="6 12" id="KW-0812">Transmembrane</keyword>
<keyword evidence="3 10" id="KW-0813">Transport</keyword>
<evidence type="ECO:0000313" key="15">
    <source>
        <dbReference type="EMBL" id="WOH36683.1"/>
    </source>
</evidence>
<evidence type="ECO:0000256" key="6">
    <source>
        <dbReference type="ARBA" id="ARBA00022692"/>
    </source>
</evidence>
<evidence type="ECO:0000256" key="7">
    <source>
        <dbReference type="ARBA" id="ARBA00022927"/>
    </source>
</evidence>
<feature type="transmembrane region" description="Helical" evidence="12">
    <location>
        <begin position="12"/>
        <end position="37"/>
    </location>
</feature>
<dbReference type="PIRSF" id="PIRSF002786">
    <property type="entry name" value="XcpX"/>
    <property type="match status" value="1"/>
</dbReference>
<evidence type="ECO:0000256" key="2">
    <source>
        <dbReference type="ARBA" id="ARBA00007246"/>
    </source>
</evidence>
<dbReference type="Gene3D" id="3.30.1300.30">
    <property type="entry name" value="GSPII I/J protein-like"/>
    <property type="match status" value="1"/>
</dbReference>
<dbReference type="InterPro" id="IPR005628">
    <property type="entry name" value="GspK"/>
</dbReference>
<evidence type="ECO:0000256" key="11">
    <source>
        <dbReference type="SAM" id="MobiDB-lite"/>
    </source>
</evidence>
<comment type="subcellular location">
    <subcellularLocation>
        <location evidence="1 10">Cell inner membrane</location>
    </subcellularLocation>
</comment>
<dbReference type="InterPro" id="IPR038072">
    <property type="entry name" value="GspK_central_sf"/>
</dbReference>
<evidence type="ECO:0000256" key="1">
    <source>
        <dbReference type="ARBA" id="ARBA00004533"/>
    </source>
</evidence>
<protein>
    <recommendedName>
        <fullName evidence="10">Type II secretion system protein K</fullName>
    </recommendedName>
</protein>
<keyword evidence="9 10" id="KW-0472">Membrane</keyword>
<keyword evidence="7" id="KW-0653">Protein transport</keyword>
<feature type="compositionally biased region" description="Polar residues" evidence="11">
    <location>
        <begin position="120"/>
        <end position="130"/>
    </location>
</feature>
<accession>A0ABZ0GMB8</accession>
<comment type="similarity">
    <text evidence="2 10">Belongs to the GSP K family.</text>
</comment>
<sequence length="370" mass="40478">MTILKLQRQTGVALITVMLVVAIAVVLATKMSSALIFQIQRTDNLNSNQQAYWYAMGAEAFAKSVLTLSFKEKDDKAVTHLGQPWASGETSFPVDLGTISGEITDMHACFNLNSLINKKQNNDEQGNVPGSNPDENEPPEEDDKQGGSNKPPGNTGSSGKVIENKAKVAFIELINLLNIDGIGSFEAESMAEALIDWLDEDSSIASAGGAEDNDYAAKEYPYLAANSLLASVNELRLIEHFTPQVIFALKDYVCVIPNSDTHKININTIDEENIELLQALLGGVDASAAEEIFSERGEEGFKDISEFTSLPAVKSLKDFSQFKQQFVVDSEYFKLTTKTSFNDSYFSMNSIMKINKDETISVVNRSIGVN</sequence>
<evidence type="ECO:0000259" key="13">
    <source>
        <dbReference type="Pfam" id="PF03934"/>
    </source>
</evidence>
<evidence type="ECO:0000256" key="10">
    <source>
        <dbReference type="PIRNR" id="PIRNR002786"/>
    </source>
</evidence>
<dbReference type="InterPro" id="IPR045584">
    <property type="entry name" value="Pilin-like"/>
</dbReference>
<organism evidence="15 16">
    <name type="scientific">Thalassotalea fonticola</name>
    <dbReference type="NCBI Taxonomy" id="3065649"/>
    <lineage>
        <taxon>Bacteria</taxon>
        <taxon>Pseudomonadati</taxon>
        <taxon>Pseudomonadota</taxon>
        <taxon>Gammaproteobacteria</taxon>
        <taxon>Alteromonadales</taxon>
        <taxon>Colwelliaceae</taxon>
        <taxon>Thalassotalea</taxon>
    </lineage>
</organism>
<dbReference type="Pfam" id="PF03934">
    <property type="entry name" value="T2SSK"/>
    <property type="match status" value="1"/>
</dbReference>
<keyword evidence="4 10" id="KW-1003">Cell membrane</keyword>
<keyword evidence="5 10" id="KW-0997">Cell inner membrane</keyword>
<evidence type="ECO:0000256" key="12">
    <source>
        <dbReference type="SAM" id="Phobius"/>
    </source>
</evidence>
<keyword evidence="16" id="KW-1185">Reference proteome</keyword>
<keyword evidence="8 12" id="KW-1133">Transmembrane helix</keyword>
<evidence type="ECO:0000256" key="9">
    <source>
        <dbReference type="ARBA" id="ARBA00023136"/>
    </source>
</evidence>
<dbReference type="InterPro" id="IPR049179">
    <property type="entry name" value="T2SSK_SAM-like_2nd"/>
</dbReference>
<evidence type="ECO:0000259" key="14">
    <source>
        <dbReference type="Pfam" id="PF21687"/>
    </source>
</evidence>
<gene>
    <name evidence="15" type="primary">gspK</name>
    <name evidence="15" type="ORF">RI844_15085</name>
</gene>
<dbReference type="Pfam" id="PF21687">
    <property type="entry name" value="T2SSK_1st"/>
    <property type="match status" value="1"/>
</dbReference>
<feature type="region of interest" description="Disordered" evidence="11">
    <location>
        <begin position="120"/>
        <end position="160"/>
    </location>
</feature>
<dbReference type="RefSeq" id="WP_348395495.1">
    <property type="nucleotide sequence ID" value="NZ_CP136600.1"/>
</dbReference>
<dbReference type="SUPFAM" id="SSF54523">
    <property type="entry name" value="Pili subunits"/>
    <property type="match status" value="1"/>
</dbReference>
<dbReference type="PANTHER" id="PTHR38831">
    <property type="entry name" value="TYPE II SECRETION SYSTEM PROTEIN K"/>
    <property type="match status" value="1"/>
</dbReference>
<feature type="domain" description="T2SS protein K first SAM-like" evidence="14">
    <location>
        <begin position="108"/>
        <end position="258"/>
    </location>
</feature>
<dbReference type="EMBL" id="CP136600">
    <property type="protein sequence ID" value="WOH36683.1"/>
    <property type="molecule type" value="Genomic_DNA"/>
</dbReference>
<feature type="compositionally biased region" description="Polar residues" evidence="11">
    <location>
        <begin position="146"/>
        <end position="158"/>
    </location>
</feature>
<dbReference type="InterPro" id="IPR049031">
    <property type="entry name" value="T2SSK_SAM-like_1st"/>
</dbReference>
<evidence type="ECO:0000256" key="3">
    <source>
        <dbReference type="ARBA" id="ARBA00022448"/>
    </source>
</evidence>
<evidence type="ECO:0000313" key="16">
    <source>
        <dbReference type="Proteomes" id="UP001301442"/>
    </source>
</evidence>
<evidence type="ECO:0000256" key="5">
    <source>
        <dbReference type="ARBA" id="ARBA00022519"/>
    </source>
</evidence>
<dbReference type="NCBIfam" id="NF037980">
    <property type="entry name" value="T2SS_GspK"/>
    <property type="match status" value="1"/>
</dbReference>
<feature type="domain" description="T2SS protein K second SAM-like" evidence="13">
    <location>
        <begin position="264"/>
        <end position="329"/>
    </location>
</feature>
<feature type="compositionally biased region" description="Acidic residues" evidence="11">
    <location>
        <begin position="134"/>
        <end position="143"/>
    </location>
</feature>
<dbReference type="SUPFAM" id="SSF158544">
    <property type="entry name" value="GspK insert domain-like"/>
    <property type="match status" value="2"/>
</dbReference>
<name>A0ABZ0GMB8_9GAMM</name>
<evidence type="ECO:0000256" key="8">
    <source>
        <dbReference type="ARBA" id="ARBA00022989"/>
    </source>
</evidence>
<reference evidence="15 16" key="1">
    <citation type="submission" date="2023-09" db="EMBL/GenBank/DDBJ databases">
        <authorList>
            <person name="Qi X."/>
        </authorList>
    </citation>
    <scope>NUCLEOTIDE SEQUENCE [LARGE SCALE GENOMIC DNA]</scope>
    <source>
        <strain evidence="15 16">S1-1</strain>
    </source>
</reference>